<feature type="transmembrane region" description="Helical" evidence="1">
    <location>
        <begin position="83"/>
        <end position="104"/>
    </location>
</feature>
<reference evidence="2 3" key="1">
    <citation type="submission" date="2018-03" db="EMBL/GenBank/DDBJ databases">
        <title>Draft Genome Sequences of the Obligatory Marine Myxobacteria Enhygromyxa salina SWB005.</title>
        <authorList>
            <person name="Poehlein A."/>
            <person name="Moghaddam J.A."/>
            <person name="Harms H."/>
            <person name="Alanjari M."/>
            <person name="Koenig G.M."/>
            <person name="Daniel R."/>
            <person name="Schaeberle T.F."/>
        </authorList>
    </citation>
    <scope>NUCLEOTIDE SEQUENCE [LARGE SCALE GENOMIC DNA]</scope>
    <source>
        <strain evidence="2 3">SWB005</strain>
    </source>
</reference>
<keyword evidence="1" id="KW-0812">Transmembrane</keyword>
<feature type="transmembrane region" description="Helical" evidence="1">
    <location>
        <begin position="116"/>
        <end position="138"/>
    </location>
</feature>
<keyword evidence="1" id="KW-1133">Transmembrane helix</keyword>
<dbReference type="EMBL" id="PVNK01000147">
    <property type="protein sequence ID" value="PRP98080.1"/>
    <property type="molecule type" value="Genomic_DNA"/>
</dbReference>
<evidence type="ECO:0000256" key="1">
    <source>
        <dbReference type="SAM" id="Phobius"/>
    </source>
</evidence>
<feature type="transmembrane region" description="Helical" evidence="1">
    <location>
        <begin position="290"/>
        <end position="312"/>
    </location>
</feature>
<feature type="transmembrane region" description="Helical" evidence="1">
    <location>
        <begin position="252"/>
        <end position="270"/>
    </location>
</feature>
<feature type="transmembrane region" description="Helical" evidence="1">
    <location>
        <begin position="354"/>
        <end position="371"/>
    </location>
</feature>
<feature type="transmembrane region" description="Helical" evidence="1">
    <location>
        <begin position="378"/>
        <end position="398"/>
    </location>
</feature>
<sequence>MRPFVRGDVDGFFGLALDNLVQLLLIDALCRSPYILGFSDELVRGTILPGAAISLVVGNIFYARQALKLARETGRDDVCALPYGINTVSLFAHVFLVMLPAKLAAEAAGAADPARVAWQAGLLACLGSGMIELGGSFVAEKLRRITPRAALLSTLAGIALGFISLGFLFRTFAHPIVGLSTLAVVLLVYFGRVKFKGGLPGGFVAVAVGTALAWAIGLAPAGEAPTGSAGLMLPVPVIGDVLAALSEPGMLAAYFAVIVPMGLFNVVGSLQNLESAEAAGDGFPVVPSLAVNGGGSIVAALFGSCFPTTIYIGHPGWKAMGARAGYSVLNAVFVTIVCLTGTLAWITWVVPVDAGMAIVLWIGVVITAQAFQVTPKAHAPAVVIGILPGVAAWGAVMAKNGLRAAGMGNPDRPFEEGLVAAFQGSDTWIDGAFALEQGFIFTAMILATATVLIIERKFTVAGLWLLAAAVLSAVGLMHGYRWTMGDTVLDVFAPWDHPDRLGWALGYLAMAAVLFLAPSVTEPDDAAHGP</sequence>
<dbReference type="AlphaFoldDB" id="A0A2S9XZC2"/>
<feature type="transmembrane region" description="Helical" evidence="1">
    <location>
        <begin position="500"/>
        <end position="517"/>
    </location>
</feature>
<protein>
    <recommendedName>
        <fullName evidence="4">Permease</fullName>
    </recommendedName>
</protein>
<feature type="transmembrane region" description="Helical" evidence="1">
    <location>
        <begin position="203"/>
        <end position="221"/>
    </location>
</feature>
<dbReference type="PANTHER" id="PTHR31610">
    <property type="entry name" value="SLR0360 PROTEIN"/>
    <property type="match status" value="1"/>
</dbReference>
<gene>
    <name evidence="2" type="ORF">ENSA5_30650</name>
</gene>
<evidence type="ECO:0000313" key="3">
    <source>
        <dbReference type="Proteomes" id="UP000237968"/>
    </source>
</evidence>
<dbReference type="RefSeq" id="WP_106392435.1">
    <property type="nucleotide sequence ID" value="NZ_PVNK01000147.1"/>
</dbReference>
<feature type="transmembrane region" description="Helical" evidence="1">
    <location>
        <begin position="324"/>
        <end position="348"/>
    </location>
</feature>
<dbReference type="Proteomes" id="UP000237968">
    <property type="component" value="Unassembled WGS sequence"/>
</dbReference>
<keyword evidence="1" id="KW-0472">Membrane</keyword>
<feature type="transmembrane region" description="Helical" evidence="1">
    <location>
        <begin position="432"/>
        <end position="454"/>
    </location>
</feature>
<feature type="transmembrane region" description="Helical" evidence="1">
    <location>
        <begin position="175"/>
        <end position="191"/>
    </location>
</feature>
<evidence type="ECO:0000313" key="2">
    <source>
        <dbReference type="EMBL" id="PRP98080.1"/>
    </source>
</evidence>
<comment type="caution">
    <text evidence="2">The sequence shown here is derived from an EMBL/GenBank/DDBJ whole genome shotgun (WGS) entry which is preliminary data.</text>
</comment>
<feature type="transmembrane region" description="Helical" evidence="1">
    <location>
        <begin position="461"/>
        <end position="480"/>
    </location>
</feature>
<feature type="transmembrane region" description="Helical" evidence="1">
    <location>
        <begin position="227"/>
        <end position="245"/>
    </location>
</feature>
<feature type="transmembrane region" description="Helical" evidence="1">
    <location>
        <begin position="150"/>
        <end position="169"/>
    </location>
</feature>
<feature type="transmembrane region" description="Helical" evidence="1">
    <location>
        <begin position="12"/>
        <end position="36"/>
    </location>
</feature>
<dbReference type="PANTHER" id="PTHR31610:SF0">
    <property type="entry name" value="SLC26A_SULP TRANSPORTER DOMAIN-CONTAINING PROTEIN"/>
    <property type="match status" value="1"/>
</dbReference>
<dbReference type="OrthoDB" id="3320984at2"/>
<feature type="transmembrane region" description="Helical" evidence="1">
    <location>
        <begin position="42"/>
        <end position="62"/>
    </location>
</feature>
<evidence type="ECO:0008006" key="4">
    <source>
        <dbReference type="Google" id="ProtNLM"/>
    </source>
</evidence>
<name>A0A2S9XZC2_9BACT</name>
<keyword evidence="3" id="KW-1185">Reference proteome</keyword>
<organism evidence="2 3">
    <name type="scientific">Enhygromyxa salina</name>
    <dbReference type="NCBI Taxonomy" id="215803"/>
    <lineage>
        <taxon>Bacteria</taxon>
        <taxon>Pseudomonadati</taxon>
        <taxon>Myxococcota</taxon>
        <taxon>Polyangia</taxon>
        <taxon>Nannocystales</taxon>
        <taxon>Nannocystaceae</taxon>
        <taxon>Enhygromyxa</taxon>
    </lineage>
</organism>
<accession>A0A2S9XZC2</accession>
<proteinExistence type="predicted"/>